<evidence type="ECO:0000313" key="14">
    <source>
        <dbReference type="Proteomes" id="UP000266188"/>
    </source>
</evidence>
<evidence type="ECO:0000256" key="7">
    <source>
        <dbReference type="ARBA" id="ARBA00023277"/>
    </source>
</evidence>
<accession>A0A3A2Z8C2</accession>
<name>A0A3A2Z8C2_9EURO</name>
<dbReference type="GO" id="GO:0009277">
    <property type="term" value="C:fungal-type cell wall"/>
    <property type="evidence" value="ECO:0007669"/>
    <property type="project" value="TreeGrafter"/>
</dbReference>
<dbReference type="GO" id="GO:0000272">
    <property type="term" value="P:polysaccharide catabolic process"/>
    <property type="evidence" value="ECO:0007669"/>
    <property type="project" value="UniProtKB-KW"/>
</dbReference>
<dbReference type="AlphaFoldDB" id="A0A3A2Z8C2"/>
<dbReference type="GO" id="GO:0031505">
    <property type="term" value="P:fungal-type cell wall organization"/>
    <property type="evidence" value="ECO:0007669"/>
    <property type="project" value="TreeGrafter"/>
</dbReference>
<evidence type="ECO:0000256" key="10">
    <source>
        <dbReference type="ARBA" id="ARBA00023326"/>
    </source>
</evidence>
<keyword evidence="14" id="KW-1185">Reference proteome</keyword>
<keyword evidence="6" id="KW-0378">Hydrolase</keyword>
<dbReference type="GO" id="GO:0009986">
    <property type="term" value="C:cell surface"/>
    <property type="evidence" value="ECO:0007669"/>
    <property type="project" value="TreeGrafter"/>
</dbReference>
<dbReference type="InterPro" id="IPR051526">
    <property type="entry name" value="Beta-Glucosidase_SUN"/>
</dbReference>
<dbReference type="PANTHER" id="PTHR31316:SF0">
    <property type="entry name" value="SECRETED BETA-GLUCOSIDASE SIM1-RELATED"/>
    <property type="match status" value="1"/>
</dbReference>
<comment type="subcellular location">
    <subcellularLocation>
        <location evidence="1">Secreted</location>
        <location evidence="1">Cell wall</location>
    </subcellularLocation>
</comment>
<evidence type="ECO:0000256" key="5">
    <source>
        <dbReference type="ARBA" id="ARBA00022729"/>
    </source>
</evidence>
<keyword evidence="10" id="KW-0624">Polysaccharide degradation</keyword>
<feature type="compositionally biased region" description="Low complexity" evidence="11">
    <location>
        <begin position="107"/>
        <end position="140"/>
    </location>
</feature>
<proteinExistence type="inferred from homology"/>
<keyword evidence="4" id="KW-0964">Secreted</keyword>
<evidence type="ECO:0000256" key="3">
    <source>
        <dbReference type="ARBA" id="ARBA00022512"/>
    </source>
</evidence>
<evidence type="ECO:0000256" key="4">
    <source>
        <dbReference type="ARBA" id="ARBA00022525"/>
    </source>
</evidence>
<feature type="chain" id="PRO_5017235149" evidence="12">
    <location>
        <begin position="19"/>
        <end position="402"/>
    </location>
</feature>
<feature type="region of interest" description="Disordered" evidence="11">
    <location>
        <begin position="79"/>
        <end position="153"/>
    </location>
</feature>
<keyword evidence="8" id="KW-0326">Glycosidase</keyword>
<dbReference type="InterPro" id="IPR005556">
    <property type="entry name" value="SUN"/>
</dbReference>
<comment type="similarity">
    <text evidence="2">Belongs to the SUN family.</text>
</comment>
<evidence type="ECO:0000256" key="12">
    <source>
        <dbReference type="SAM" id="SignalP"/>
    </source>
</evidence>
<evidence type="ECO:0000256" key="2">
    <source>
        <dbReference type="ARBA" id="ARBA00010579"/>
    </source>
</evidence>
<evidence type="ECO:0000256" key="6">
    <source>
        <dbReference type="ARBA" id="ARBA00022801"/>
    </source>
</evidence>
<reference evidence="14" key="1">
    <citation type="submission" date="2017-02" db="EMBL/GenBank/DDBJ databases">
        <authorList>
            <person name="Tafer H."/>
            <person name="Lopandic K."/>
        </authorList>
    </citation>
    <scope>NUCLEOTIDE SEQUENCE [LARGE SCALE GENOMIC DNA]</scope>
    <source>
        <strain evidence="14">CBS 366.77</strain>
    </source>
</reference>
<evidence type="ECO:0000313" key="13">
    <source>
        <dbReference type="EMBL" id="RJE17537.1"/>
    </source>
</evidence>
<dbReference type="GO" id="GO:0016798">
    <property type="term" value="F:hydrolase activity, acting on glycosyl bonds"/>
    <property type="evidence" value="ECO:0007669"/>
    <property type="project" value="UniProtKB-KW"/>
</dbReference>
<evidence type="ECO:0000256" key="9">
    <source>
        <dbReference type="ARBA" id="ARBA00023316"/>
    </source>
</evidence>
<dbReference type="OrthoDB" id="5339822at2759"/>
<dbReference type="EMBL" id="MVGC01000859">
    <property type="protein sequence ID" value="RJE17537.1"/>
    <property type="molecule type" value="Genomic_DNA"/>
</dbReference>
<dbReference type="PANTHER" id="PTHR31316">
    <property type="entry name" value="BETA-GLUCOSIDASE-LIKE PROTEIN NCA3, MITOCHONDRIAL-RELATED"/>
    <property type="match status" value="1"/>
</dbReference>
<gene>
    <name evidence="13" type="ORF">PHISCL_10127</name>
</gene>
<evidence type="ECO:0000256" key="1">
    <source>
        <dbReference type="ARBA" id="ARBA00004191"/>
    </source>
</evidence>
<feature type="compositionally biased region" description="Low complexity" evidence="11">
    <location>
        <begin position="80"/>
        <end position="93"/>
    </location>
</feature>
<keyword evidence="3" id="KW-0134">Cell wall</keyword>
<keyword evidence="5 12" id="KW-0732">Signal</keyword>
<sequence length="402" mass="42612">MKFSSVALTLATAGLAVAQPHHHQHRHYHKRGQVVARGGPVVIEYELNGQRISADAVCKGIKEGTLMWADGHAPEGACEAASAMSTPTATSTPSPTPTPAAFFEQQSSSLSTPSPTPSTTSSTSSASTPASSPSSGGSSSAQGVDREFPDGQIDCGEFPSEYGAVALDYLGLGGYSGIQYITLGAMCSYACPPGYQKSQWPSTQGSTGQSVGGLHCKEDGKLYLTNPDFAKTLCVQGVGGVHVQNHLGEEVAVCRTDYPGTEAETIPLKAGADIQPLTCPDEKYYQWQGKTTSAQYYVNPKGYSTEKACQWGDGSEPIGNWAPINLGVGQNNGKWLSIFQNSPTTNEKLDYNVKIKGDNLSGSCRYENGKFYSETSSNGSGCTRLIIEQVEVLSGDAYFIFY</sequence>
<dbReference type="STRING" id="2070753.A0A3A2Z8C2"/>
<protein>
    <submittedName>
        <fullName evidence="13">SUN domain protein Uth1</fullName>
    </submittedName>
</protein>
<keyword evidence="7" id="KW-0119">Carbohydrate metabolism</keyword>
<dbReference type="Proteomes" id="UP000266188">
    <property type="component" value="Unassembled WGS sequence"/>
</dbReference>
<keyword evidence="9" id="KW-0961">Cell wall biogenesis/degradation</keyword>
<comment type="caution">
    <text evidence="13">The sequence shown here is derived from an EMBL/GenBank/DDBJ whole genome shotgun (WGS) entry which is preliminary data.</text>
</comment>
<feature type="signal peptide" evidence="12">
    <location>
        <begin position="1"/>
        <end position="18"/>
    </location>
</feature>
<organism evidence="13 14">
    <name type="scientific">Aspergillus sclerotialis</name>
    <dbReference type="NCBI Taxonomy" id="2070753"/>
    <lineage>
        <taxon>Eukaryota</taxon>
        <taxon>Fungi</taxon>
        <taxon>Dikarya</taxon>
        <taxon>Ascomycota</taxon>
        <taxon>Pezizomycotina</taxon>
        <taxon>Eurotiomycetes</taxon>
        <taxon>Eurotiomycetidae</taxon>
        <taxon>Eurotiales</taxon>
        <taxon>Aspergillaceae</taxon>
        <taxon>Aspergillus</taxon>
        <taxon>Aspergillus subgen. Polypaecilum</taxon>
    </lineage>
</organism>
<evidence type="ECO:0000256" key="8">
    <source>
        <dbReference type="ARBA" id="ARBA00023295"/>
    </source>
</evidence>
<dbReference type="Pfam" id="PF03856">
    <property type="entry name" value="SUN"/>
    <property type="match status" value="1"/>
</dbReference>
<evidence type="ECO:0000256" key="11">
    <source>
        <dbReference type="SAM" id="MobiDB-lite"/>
    </source>
</evidence>